<protein>
    <submittedName>
        <fullName evidence="2">Uncharacterized protein</fullName>
    </submittedName>
</protein>
<gene>
    <name evidence="2" type="ORF">S12H4_55468</name>
</gene>
<comment type="caution">
    <text evidence="2">The sequence shown here is derived from an EMBL/GenBank/DDBJ whole genome shotgun (WGS) entry which is preliminary data.</text>
</comment>
<name>X1VNP4_9ZZZZ</name>
<reference evidence="2" key="1">
    <citation type="journal article" date="2014" name="Front. Microbiol.">
        <title>High frequency of phylogenetically diverse reductive dehalogenase-homologous genes in deep subseafloor sedimentary metagenomes.</title>
        <authorList>
            <person name="Kawai M."/>
            <person name="Futagami T."/>
            <person name="Toyoda A."/>
            <person name="Takaki Y."/>
            <person name="Nishi S."/>
            <person name="Hori S."/>
            <person name="Arai W."/>
            <person name="Tsubouchi T."/>
            <person name="Morono Y."/>
            <person name="Uchiyama I."/>
            <person name="Ito T."/>
            <person name="Fujiyama A."/>
            <person name="Inagaki F."/>
            <person name="Takami H."/>
        </authorList>
    </citation>
    <scope>NUCLEOTIDE SEQUENCE</scope>
    <source>
        <strain evidence="2">Expedition CK06-06</strain>
    </source>
</reference>
<dbReference type="AlphaFoldDB" id="X1VNP4"/>
<evidence type="ECO:0000313" key="2">
    <source>
        <dbReference type="EMBL" id="GAJ21462.1"/>
    </source>
</evidence>
<proteinExistence type="predicted"/>
<evidence type="ECO:0000256" key="1">
    <source>
        <dbReference type="SAM" id="MobiDB-lite"/>
    </source>
</evidence>
<dbReference type="EMBL" id="BARW01035587">
    <property type="protein sequence ID" value="GAJ21462.1"/>
    <property type="molecule type" value="Genomic_DNA"/>
</dbReference>
<organism evidence="2">
    <name type="scientific">marine sediment metagenome</name>
    <dbReference type="NCBI Taxonomy" id="412755"/>
    <lineage>
        <taxon>unclassified sequences</taxon>
        <taxon>metagenomes</taxon>
        <taxon>ecological metagenomes</taxon>
    </lineage>
</organism>
<accession>X1VNP4</accession>
<feature type="region of interest" description="Disordered" evidence="1">
    <location>
        <begin position="107"/>
        <end position="126"/>
    </location>
</feature>
<sequence>MIDEGLKQIGEEVKELILQETEPLKNAVSRSMGFKSEQAVTSRQIKTAEKYIAQDILDQQDPLIKAGLEFLSPRTTEYLEKNPDLIMQILPRLQALSQVEGGFNPLDLLSRGGNSNTRPHPFRTEE</sequence>